<gene>
    <name evidence="1" type="primary">MAT1-1-2</name>
</gene>
<name>Q1MVS3_9HYPO</name>
<dbReference type="EMBL" id="AB258383">
    <property type="protein sequence ID" value="BAE93604.1"/>
    <property type="molecule type" value="Genomic_DNA"/>
</dbReference>
<organism evidence="1">
    <name type="scientific">Zarea flavida</name>
    <dbReference type="NCBI Taxonomy" id="170723"/>
    <lineage>
        <taxon>Eukaryota</taxon>
        <taxon>Fungi</taxon>
        <taxon>Dikarya</taxon>
        <taxon>Ascomycota</taxon>
        <taxon>Pezizomycotina</taxon>
        <taxon>Sordariomycetes</taxon>
        <taxon>Hypocreomycetidae</taxon>
        <taxon>Hypocreales</taxon>
        <taxon>Cordycipitaceae</taxon>
        <taxon>Zarea</taxon>
    </lineage>
</organism>
<accession>Q1MVS3</accession>
<protein>
    <submittedName>
        <fullName evidence="1">MAT1-1-2</fullName>
    </submittedName>
</protein>
<reference evidence="1" key="1">
    <citation type="journal article" date="2006" name="FEMS Microbiol. Lett.">
        <title>Phylogenetic and structural analyses of the mating-type loci in Clavicipitaceae.</title>
        <authorList>
            <person name="Yokoyama E."/>
            <person name="Arakawa M."/>
            <person name="Yamagishi K."/>
            <person name="Hara A."/>
        </authorList>
    </citation>
    <scope>NUCLEOTIDE SEQUENCE</scope>
    <source>
        <strain evidence="1">NBRC 30624</strain>
    </source>
</reference>
<proteinExistence type="predicted"/>
<dbReference type="AlphaFoldDB" id="Q1MVS3"/>
<evidence type="ECO:0000313" key="1">
    <source>
        <dbReference type="EMBL" id="BAE93604.1"/>
    </source>
</evidence>
<dbReference type="InterPro" id="IPR031472">
    <property type="entry name" value="MAT1-1-2/MatA-2/Smr1"/>
</dbReference>
<sequence>MDSIFSFGPLWSQDECITDSNSATEDIKSIALRICLERNRLVGEQPPCLEGTFARCIEKLLLWNEQKNNIIIDRIIALSAEEDIDPVLLVKEAIALWYISAVPISARDPHQGFKPDAEVEIEDGHTIIRWNRQYAAKQHELANLGLIAMLSTSETWSRPEHPSLQFGTLVANAVTTILLGTFMILPKMESIEPASVLASSLKNNEAMRLYLRTSWQLAQEGTPKYGSSPSAEFGANSSELKLDYNGRRLLSKIGHENWTVASLWHPCRKTPGSPWNKFIKNKKQPYFPKKAKKTSLQYQIPSSCLSLADTWETYYSELRTRFDNVRFSDPHPVS</sequence>
<dbReference type="Pfam" id="PF17043">
    <property type="entry name" value="MAT1-1-2"/>
    <property type="match status" value="1"/>
</dbReference>